<dbReference type="HOGENOM" id="CLU_1000310_0_0_0"/>
<keyword evidence="3" id="KW-1185">Reference proteome</keyword>
<proteinExistence type="predicted"/>
<name>E8R105_ISOPI</name>
<evidence type="ECO:0000313" key="2">
    <source>
        <dbReference type="EMBL" id="ADV63356.1"/>
    </source>
</evidence>
<feature type="region of interest" description="Disordered" evidence="1">
    <location>
        <begin position="38"/>
        <end position="58"/>
    </location>
</feature>
<reference key="1">
    <citation type="submission" date="2010-11" db="EMBL/GenBank/DDBJ databases">
        <title>The complete sequence of chromosome of Isophaera pallida ATCC 43644.</title>
        <authorList>
            <consortium name="US DOE Joint Genome Institute (JGI-PGF)"/>
            <person name="Lucas S."/>
            <person name="Copeland A."/>
            <person name="Lapidus A."/>
            <person name="Bruce D."/>
            <person name="Goodwin L."/>
            <person name="Pitluck S."/>
            <person name="Kyrpides N."/>
            <person name="Mavromatis K."/>
            <person name="Pagani I."/>
            <person name="Ivanova N."/>
            <person name="Saunders E."/>
            <person name="Brettin T."/>
            <person name="Detter J.C."/>
            <person name="Han C."/>
            <person name="Tapia R."/>
            <person name="Land M."/>
            <person name="Hauser L."/>
            <person name="Markowitz V."/>
            <person name="Cheng J.-F."/>
            <person name="Hugenholtz P."/>
            <person name="Woyke T."/>
            <person name="Wu D."/>
            <person name="Eisen J.A."/>
        </authorList>
    </citation>
    <scope>NUCLEOTIDE SEQUENCE</scope>
    <source>
        <strain>ATCC 43644</strain>
    </source>
</reference>
<reference evidence="2 3" key="2">
    <citation type="journal article" date="2011" name="Stand. Genomic Sci.">
        <title>Complete genome sequence of Isosphaera pallida type strain (IS1B).</title>
        <authorList>
            <consortium name="US DOE Joint Genome Institute (JGI-PGF)"/>
            <person name="Goker M."/>
            <person name="Cleland D."/>
            <person name="Saunders E."/>
            <person name="Lapidus A."/>
            <person name="Nolan M."/>
            <person name="Lucas S."/>
            <person name="Hammon N."/>
            <person name="Deshpande S."/>
            <person name="Cheng J.F."/>
            <person name="Tapia R."/>
            <person name="Han C."/>
            <person name="Goodwin L."/>
            <person name="Pitluck S."/>
            <person name="Liolios K."/>
            <person name="Pagani I."/>
            <person name="Ivanova N."/>
            <person name="Mavromatis K."/>
            <person name="Pati A."/>
            <person name="Chen A."/>
            <person name="Palaniappan K."/>
            <person name="Land M."/>
            <person name="Hauser L."/>
            <person name="Chang Y.J."/>
            <person name="Jeffries C.D."/>
            <person name="Detter J.C."/>
            <person name="Beck B."/>
            <person name="Woyke T."/>
            <person name="Bristow J."/>
            <person name="Eisen J.A."/>
            <person name="Markowitz V."/>
            <person name="Hugenholtz P."/>
            <person name="Kyrpides N.C."/>
            <person name="Klenk H.P."/>
        </authorList>
    </citation>
    <scope>NUCLEOTIDE SEQUENCE [LARGE SCALE GENOMIC DNA]</scope>
    <source>
        <strain evidence="3">ATCC 43644 / DSM 9630 / IS1B</strain>
    </source>
</reference>
<dbReference type="KEGG" id="ipa:Isop_2790"/>
<protein>
    <submittedName>
        <fullName evidence="2">Uncharacterized protein</fullName>
    </submittedName>
</protein>
<organism evidence="2 3">
    <name type="scientific">Isosphaera pallida (strain ATCC 43644 / DSM 9630 / IS1B)</name>
    <dbReference type="NCBI Taxonomy" id="575540"/>
    <lineage>
        <taxon>Bacteria</taxon>
        <taxon>Pseudomonadati</taxon>
        <taxon>Planctomycetota</taxon>
        <taxon>Planctomycetia</taxon>
        <taxon>Isosphaerales</taxon>
        <taxon>Isosphaeraceae</taxon>
        <taxon>Isosphaera</taxon>
    </lineage>
</organism>
<dbReference type="AlphaFoldDB" id="E8R105"/>
<dbReference type="InParanoid" id="E8R105"/>
<evidence type="ECO:0000313" key="3">
    <source>
        <dbReference type="Proteomes" id="UP000008631"/>
    </source>
</evidence>
<accession>E8R105</accession>
<sequence>MRLKINAPQCVGGSWVSRHWVSIASLGILLGSGVLGSPTSRAEEPLGPIPAPRIGDGRDDDQPIPCFELNVGKNGRSALALNPSCDPHRLVETAIRDARGWARAGQPGEAFRLLRLTRELMRELVIDEATRRRVQTRLQEAFREVAAQGEEREACRRRAEAVLADDPGRLNVEALDHNQRLRREFDEILAQVGPAGGGGGGGGGLGGGGFVGGGVGVGFGFPGGVVPGGLSVAPIGVGPVLPVVAVATADRRYVRLSVSPLFLSNLSFQQYQIFQFNP</sequence>
<dbReference type="EMBL" id="CP002353">
    <property type="protein sequence ID" value="ADV63356.1"/>
    <property type="molecule type" value="Genomic_DNA"/>
</dbReference>
<gene>
    <name evidence="2" type="ordered locus">Isop_2790</name>
</gene>
<evidence type="ECO:0000256" key="1">
    <source>
        <dbReference type="SAM" id="MobiDB-lite"/>
    </source>
</evidence>
<dbReference type="Proteomes" id="UP000008631">
    <property type="component" value="Chromosome"/>
</dbReference>